<reference evidence="1" key="1">
    <citation type="submission" date="2022-07" db="EMBL/GenBank/DDBJ databases">
        <title>Phylogenomic reconstructions and comparative analyses of Kickxellomycotina fungi.</title>
        <authorList>
            <person name="Reynolds N.K."/>
            <person name="Stajich J.E."/>
            <person name="Barry K."/>
            <person name="Grigoriev I.V."/>
            <person name="Crous P."/>
            <person name="Smith M.E."/>
        </authorList>
    </citation>
    <scope>NUCLEOTIDE SEQUENCE</scope>
    <source>
        <strain evidence="1">CBS 102833</strain>
    </source>
</reference>
<sequence length="220" mass="25359">MILTTKVFRECVVQYARTGCLNIGWNPREYLGYPTHHLVKELDIDVAEKSFYSGTVVKMLSYMPYKYCEFPLVRKLTIFISPDELDSDRVVNESEIGANIGAFVQWVKRAMPRISELRFWPKSSDRPWEIDAHHFGDLVSRLIRLASRVRNDLHNKDGVPVRFQLDGIRDLVSIVCHNVEDSPQFIMLARQSAQTLQHLDSLFSQPANLVDLIQSADDSY</sequence>
<feature type="non-terminal residue" evidence="1">
    <location>
        <position position="220"/>
    </location>
</feature>
<proteinExistence type="predicted"/>
<accession>A0ACC1L8J4</accession>
<organism evidence="1 2">
    <name type="scientific">Coemansia furcata</name>
    <dbReference type="NCBI Taxonomy" id="417177"/>
    <lineage>
        <taxon>Eukaryota</taxon>
        <taxon>Fungi</taxon>
        <taxon>Fungi incertae sedis</taxon>
        <taxon>Zoopagomycota</taxon>
        <taxon>Kickxellomycotina</taxon>
        <taxon>Kickxellomycetes</taxon>
        <taxon>Kickxellales</taxon>
        <taxon>Kickxellaceae</taxon>
        <taxon>Coemansia</taxon>
    </lineage>
</organism>
<dbReference type="Proteomes" id="UP001140096">
    <property type="component" value="Unassembled WGS sequence"/>
</dbReference>
<protein>
    <submittedName>
        <fullName evidence="1">Uncharacterized protein</fullName>
    </submittedName>
</protein>
<dbReference type="EMBL" id="JANBUP010001812">
    <property type="protein sequence ID" value="KAJ2803423.1"/>
    <property type="molecule type" value="Genomic_DNA"/>
</dbReference>
<comment type="caution">
    <text evidence="1">The sequence shown here is derived from an EMBL/GenBank/DDBJ whole genome shotgun (WGS) entry which is preliminary data.</text>
</comment>
<evidence type="ECO:0000313" key="1">
    <source>
        <dbReference type="EMBL" id="KAJ2803423.1"/>
    </source>
</evidence>
<keyword evidence="2" id="KW-1185">Reference proteome</keyword>
<gene>
    <name evidence="1" type="ORF">H4S07_004459</name>
</gene>
<evidence type="ECO:0000313" key="2">
    <source>
        <dbReference type="Proteomes" id="UP001140096"/>
    </source>
</evidence>
<name>A0ACC1L8J4_9FUNG</name>